<protein>
    <submittedName>
        <fullName evidence="1">Uncharacterized protein</fullName>
    </submittedName>
</protein>
<proteinExistence type="predicted"/>
<dbReference type="Proteomes" id="UP000464214">
    <property type="component" value="Chromosome"/>
</dbReference>
<dbReference type="KEGG" id="nib:GU926_13960"/>
<evidence type="ECO:0000313" key="2">
    <source>
        <dbReference type="Proteomes" id="UP000464214"/>
    </source>
</evidence>
<gene>
    <name evidence="1" type="ORF">GU926_13960</name>
</gene>
<dbReference type="EMBL" id="CP047897">
    <property type="protein sequence ID" value="QHL88475.1"/>
    <property type="molecule type" value="Genomic_DNA"/>
</dbReference>
<reference evidence="1 2" key="1">
    <citation type="submission" date="2020-01" db="EMBL/GenBank/DDBJ databases">
        <authorList>
            <person name="Kim M."/>
        </authorList>
    </citation>
    <scope>NUCLEOTIDE SEQUENCE [LARGE SCALE GENOMIC DNA]</scope>
    <source>
        <strain evidence="1 2">BT10</strain>
    </source>
</reference>
<evidence type="ECO:0000313" key="1">
    <source>
        <dbReference type="EMBL" id="QHL88475.1"/>
    </source>
</evidence>
<dbReference type="SUPFAM" id="SSF82171">
    <property type="entry name" value="DPP6 N-terminal domain-like"/>
    <property type="match status" value="1"/>
</dbReference>
<sequence>MFKVEDASETEFNKAKKERGSDLIQDTLKIRKNNNQLHLSLSNASTKEVVLKDTLADIFDNSDFRRYTYLGQFPKINQYLIENHLYEDYKCLLINKKSGKITQIGGRPSLSPDGTYLININAAGGMGDEPIGFQIWEIKPDASLIKKIYEFDQFEWYPLDCTWQNDRTAIIKIISMKSPDYPNMYEKKSSKDFMYKKLIFN</sequence>
<name>A0A6P1P255_9BACT</name>
<dbReference type="RefSeq" id="WP_160692913.1">
    <property type="nucleotide sequence ID" value="NZ_CP047897.1"/>
</dbReference>
<organism evidence="1 2">
    <name type="scientific">Nibribacter ruber</name>
    <dbReference type="NCBI Taxonomy" id="2698458"/>
    <lineage>
        <taxon>Bacteria</taxon>
        <taxon>Pseudomonadati</taxon>
        <taxon>Bacteroidota</taxon>
        <taxon>Cytophagia</taxon>
        <taxon>Cytophagales</taxon>
        <taxon>Hymenobacteraceae</taxon>
        <taxon>Nibribacter</taxon>
    </lineage>
</organism>
<keyword evidence="2" id="KW-1185">Reference proteome</keyword>
<dbReference type="AlphaFoldDB" id="A0A6P1P255"/>
<accession>A0A6P1P255</accession>